<comment type="caution">
    <text evidence="2">The sequence shown here is derived from an EMBL/GenBank/DDBJ whole genome shotgun (WGS) entry which is preliminary data.</text>
</comment>
<evidence type="ECO:0000259" key="1">
    <source>
        <dbReference type="Pfam" id="PF03364"/>
    </source>
</evidence>
<organism evidence="2 3">
    <name type="scientific">Sphaerisporangium dianthi</name>
    <dbReference type="NCBI Taxonomy" id="1436120"/>
    <lineage>
        <taxon>Bacteria</taxon>
        <taxon>Bacillati</taxon>
        <taxon>Actinomycetota</taxon>
        <taxon>Actinomycetes</taxon>
        <taxon>Streptosporangiales</taxon>
        <taxon>Streptosporangiaceae</taxon>
        <taxon>Sphaerisporangium</taxon>
    </lineage>
</organism>
<accession>A0ABV9CK57</accession>
<dbReference type="EMBL" id="JBHSFP010000014">
    <property type="protein sequence ID" value="MFC4533230.1"/>
    <property type="molecule type" value="Genomic_DNA"/>
</dbReference>
<feature type="domain" description="Coenzyme Q-binding protein COQ10 START" evidence="1">
    <location>
        <begin position="11"/>
        <end position="126"/>
    </location>
</feature>
<dbReference type="InterPro" id="IPR023393">
    <property type="entry name" value="START-like_dom_sf"/>
</dbReference>
<gene>
    <name evidence="2" type="ORF">ACFO60_20855</name>
</gene>
<proteinExistence type="predicted"/>
<keyword evidence="3" id="KW-1185">Reference proteome</keyword>
<evidence type="ECO:0000313" key="2">
    <source>
        <dbReference type="EMBL" id="MFC4533230.1"/>
    </source>
</evidence>
<dbReference type="Proteomes" id="UP001596004">
    <property type="component" value="Unassembled WGS sequence"/>
</dbReference>
<dbReference type="CDD" id="cd08860">
    <property type="entry name" value="TcmN_ARO-CYC_like"/>
    <property type="match status" value="1"/>
</dbReference>
<name>A0ABV9CK57_9ACTN</name>
<sequence>MAVHTDNQILISAPMELVWDRTNDVESWPSLFSEYASAEVLERDGDTVRFRLTMHPDHNGMVWSWISQRTMDPETRTTRSFRVETGPFKYMSLFWEYLRTADGVLLRWVQDFEMKPTAPIGDGDMGERVNANSVVQLERIKKILEAEAAEG</sequence>
<dbReference type="RefSeq" id="WP_380842457.1">
    <property type="nucleotide sequence ID" value="NZ_JBHSFP010000014.1"/>
</dbReference>
<evidence type="ECO:0000313" key="3">
    <source>
        <dbReference type="Proteomes" id="UP001596004"/>
    </source>
</evidence>
<dbReference type="SUPFAM" id="SSF55961">
    <property type="entry name" value="Bet v1-like"/>
    <property type="match status" value="1"/>
</dbReference>
<reference evidence="3" key="1">
    <citation type="journal article" date="2019" name="Int. J. Syst. Evol. Microbiol.">
        <title>The Global Catalogue of Microorganisms (GCM) 10K type strain sequencing project: providing services to taxonomists for standard genome sequencing and annotation.</title>
        <authorList>
            <consortium name="The Broad Institute Genomics Platform"/>
            <consortium name="The Broad Institute Genome Sequencing Center for Infectious Disease"/>
            <person name="Wu L."/>
            <person name="Ma J."/>
        </authorList>
    </citation>
    <scope>NUCLEOTIDE SEQUENCE [LARGE SCALE GENOMIC DNA]</scope>
    <source>
        <strain evidence="3">CGMCC 4.7132</strain>
    </source>
</reference>
<dbReference type="Gene3D" id="3.30.530.20">
    <property type="match status" value="1"/>
</dbReference>
<dbReference type="InterPro" id="IPR005031">
    <property type="entry name" value="COQ10_START"/>
</dbReference>
<protein>
    <submittedName>
        <fullName evidence="2">SRPBCC family protein</fullName>
    </submittedName>
</protein>
<dbReference type="Pfam" id="PF03364">
    <property type="entry name" value="Polyketide_cyc"/>
    <property type="match status" value="1"/>
</dbReference>